<dbReference type="Proteomes" id="UP000317894">
    <property type="component" value="Unassembled WGS sequence"/>
</dbReference>
<dbReference type="RefSeq" id="WP_144236676.1">
    <property type="nucleotide sequence ID" value="NZ_VJWA01000001.1"/>
</dbReference>
<dbReference type="AlphaFoldDB" id="A0A552UIE0"/>
<dbReference type="EMBL" id="VJWA01000001">
    <property type="protein sequence ID" value="TRW17982.1"/>
    <property type="molecule type" value="Genomic_DNA"/>
</dbReference>
<evidence type="ECO:0000313" key="3">
    <source>
        <dbReference type="Proteomes" id="UP000317894"/>
    </source>
</evidence>
<accession>A0A552UIE0</accession>
<name>A0A552UIE0_9SPHN</name>
<comment type="caution">
    <text evidence="2">The sequence shown here is derived from an EMBL/GenBank/DDBJ whole genome shotgun (WGS) entry which is preliminary data.</text>
</comment>
<protein>
    <submittedName>
        <fullName evidence="2">Uncharacterized protein</fullName>
    </submittedName>
</protein>
<feature type="signal peptide" evidence="1">
    <location>
        <begin position="1"/>
        <end position="19"/>
    </location>
</feature>
<dbReference type="OrthoDB" id="5958677at2"/>
<evidence type="ECO:0000256" key="1">
    <source>
        <dbReference type="SAM" id="SignalP"/>
    </source>
</evidence>
<proteinExistence type="predicted"/>
<organism evidence="2 3">
    <name type="scientific">Glacieibacterium frigidum</name>
    <dbReference type="NCBI Taxonomy" id="2593303"/>
    <lineage>
        <taxon>Bacteria</taxon>
        <taxon>Pseudomonadati</taxon>
        <taxon>Pseudomonadota</taxon>
        <taxon>Alphaproteobacteria</taxon>
        <taxon>Sphingomonadales</taxon>
        <taxon>Sphingosinicellaceae</taxon>
        <taxon>Glacieibacterium</taxon>
    </lineage>
</organism>
<feature type="chain" id="PRO_5022053019" evidence="1">
    <location>
        <begin position="20"/>
        <end position="260"/>
    </location>
</feature>
<keyword evidence="3" id="KW-1185">Reference proteome</keyword>
<reference evidence="2 3" key="1">
    <citation type="submission" date="2019-07" db="EMBL/GenBank/DDBJ databases">
        <title>Novel species isolated from glacier.</title>
        <authorList>
            <person name="Liu Q."/>
            <person name="Xin Y.-H."/>
        </authorList>
    </citation>
    <scope>NUCLEOTIDE SEQUENCE [LARGE SCALE GENOMIC DNA]</scope>
    <source>
        <strain evidence="2 3">LB1R16</strain>
    </source>
</reference>
<gene>
    <name evidence="2" type="ORF">FMM06_07630</name>
</gene>
<keyword evidence="1" id="KW-0732">Signal</keyword>
<sequence>MRLIALASLAFAVAAPALAASPFDGTWKGDTSSAKLPTKPDVILIKDGTYLCSSCVPVFKVKTDGAFHPVANHPYLDEASVKLVDARTVAETDRGKGKVAYTSLTRVSADGKSQTIEWTDVGPDGKTIKGTNTQVRVAPAPAGAHAASGSWRTTKVSNVSDAALTMMLTLTPTSFAMKTPAGYSFDAPLGGKPVPVVGDPSNVMAAVRKVDDRTVVETDTRAGEVINIYTYNALPDGKTIRVTSENRKQGTTTTYLLKRQ</sequence>
<evidence type="ECO:0000313" key="2">
    <source>
        <dbReference type="EMBL" id="TRW17982.1"/>
    </source>
</evidence>